<protein>
    <submittedName>
        <fullName evidence="2">Uncharacterized protein</fullName>
    </submittedName>
</protein>
<feature type="compositionally biased region" description="Polar residues" evidence="1">
    <location>
        <begin position="1"/>
        <end position="11"/>
    </location>
</feature>
<evidence type="ECO:0000313" key="3">
    <source>
        <dbReference type="Proteomes" id="UP000479190"/>
    </source>
</evidence>
<gene>
    <name evidence="2" type="ORF">TBRA_LOCUS4667</name>
</gene>
<evidence type="ECO:0000256" key="1">
    <source>
        <dbReference type="SAM" id="MobiDB-lite"/>
    </source>
</evidence>
<organism evidence="2 3">
    <name type="scientific">Trichogramma brassicae</name>
    <dbReference type="NCBI Taxonomy" id="86971"/>
    <lineage>
        <taxon>Eukaryota</taxon>
        <taxon>Metazoa</taxon>
        <taxon>Ecdysozoa</taxon>
        <taxon>Arthropoda</taxon>
        <taxon>Hexapoda</taxon>
        <taxon>Insecta</taxon>
        <taxon>Pterygota</taxon>
        <taxon>Neoptera</taxon>
        <taxon>Endopterygota</taxon>
        <taxon>Hymenoptera</taxon>
        <taxon>Apocrita</taxon>
        <taxon>Proctotrupomorpha</taxon>
        <taxon>Chalcidoidea</taxon>
        <taxon>Trichogrammatidae</taxon>
        <taxon>Trichogramma</taxon>
    </lineage>
</organism>
<reference evidence="2 3" key="1">
    <citation type="submission" date="2020-02" db="EMBL/GenBank/DDBJ databases">
        <authorList>
            <person name="Ferguson B K."/>
        </authorList>
    </citation>
    <scope>NUCLEOTIDE SEQUENCE [LARGE SCALE GENOMIC DNA]</scope>
</reference>
<feature type="region of interest" description="Disordered" evidence="1">
    <location>
        <begin position="1"/>
        <end position="23"/>
    </location>
</feature>
<sequence>MRDGQQEQQAPKSAHGDRAMSRSKSGLLLPLPTKIKSSPFIIATAITRNILSAPLVTTKDAPLPTLADFATGSVEEKWTRIEGLVKGLADFIEPNGNLHKEIGRYTACLIQAVSAFKKMKKKSLGPAPPPTADKAVCTSPKFSVGATSKRPAMSQPATRATPKCYAATGTSRQPDENNNDAVDQDGFQPVNYRRHRQRNQPVITIGSARLRQQLKPRPAQRRVHHRTDAIVIKAKDASTYAKILRTLKSEPTLQQSVGSSVQNIRRSAAGTLVLQLRKNVKNASTLSAELNKILGDKATASALQQTTMIEIRNLDECTTKDEIAEALSTSLSAPHINMETVKTLRKAYVGTQMAVAALPDDLAAKALKLGHIRIGWVNCRIRGRKDTLR</sequence>
<feature type="region of interest" description="Disordered" evidence="1">
    <location>
        <begin position="143"/>
        <end position="186"/>
    </location>
</feature>
<name>A0A6H5IAQ8_9HYME</name>
<dbReference type="Proteomes" id="UP000479190">
    <property type="component" value="Unassembled WGS sequence"/>
</dbReference>
<keyword evidence="3" id="KW-1185">Reference proteome</keyword>
<evidence type="ECO:0000313" key="2">
    <source>
        <dbReference type="EMBL" id="CAB0032741.1"/>
    </source>
</evidence>
<accession>A0A6H5IAQ8</accession>
<proteinExistence type="predicted"/>
<dbReference type="AlphaFoldDB" id="A0A6H5IAQ8"/>
<dbReference type="OrthoDB" id="6625437at2759"/>
<dbReference type="EMBL" id="CADCXV010000688">
    <property type="protein sequence ID" value="CAB0032741.1"/>
    <property type="molecule type" value="Genomic_DNA"/>
</dbReference>